<feature type="transmembrane region" description="Helical" evidence="5">
    <location>
        <begin position="145"/>
        <end position="163"/>
    </location>
</feature>
<protein>
    <recommendedName>
        <fullName evidence="2">histidine kinase</fullName>
        <ecNumber evidence="2">2.7.13.3</ecNumber>
    </recommendedName>
</protein>
<keyword evidence="3" id="KW-0597">Phosphoprotein</keyword>
<feature type="transmembrane region" description="Helical" evidence="5">
    <location>
        <begin position="20"/>
        <end position="38"/>
    </location>
</feature>
<evidence type="ECO:0000313" key="8">
    <source>
        <dbReference type="Proteomes" id="UP001500454"/>
    </source>
</evidence>
<name>A0ABP8IWV5_9BACT</name>
<dbReference type="SMART" id="SM00388">
    <property type="entry name" value="HisKA"/>
    <property type="match status" value="1"/>
</dbReference>
<reference evidence="8" key="1">
    <citation type="journal article" date="2019" name="Int. J. Syst. Evol. Microbiol.">
        <title>The Global Catalogue of Microorganisms (GCM) 10K type strain sequencing project: providing services to taxonomists for standard genome sequencing and annotation.</title>
        <authorList>
            <consortium name="The Broad Institute Genomics Platform"/>
            <consortium name="The Broad Institute Genome Sequencing Center for Infectious Disease"/>
            <person name="Wu L."/>
            <person name="Ma J."/>
        </authorList>
    </citation>
    <scope>NUCLEOTIDE SEQUENCE [LARGE SCALE GENOMIC DNA]</scope>
    <source>
        <strain evidence="8">JCM 17924</strain>
    </source>
</reference>
<dbReference type="Pfam" id="PF00512">
    <property type="entry name" value="HisKA"/>
    <property type="match status" value="1"/>
</dbReference>
<dbReference type="Gene3D" id="3.30.565.10">
    <property type="entry name" value="Histidine kinase-like ATPase, C-terminal domain"/>
    <property type="match status" value="1"/>
</dbReference>
<dbReference type="SMART" id="SM00387">
    <property type="entry name" value="HATPase_c"/>
    <property type="match status" value="1"/>
</dbReference>
<dbReference type="RefSeq" id="WP_345222408.1">
    <property type="nucleotide sequence ID" value="NZ_BAABHA010000002.1"/>
</dbReference>
<dbReference type="PANTHER" id="PTHR43065:SF42">
    <property type="entry name" value="TWO-COMPONENT SENSOR PPRA"/>
    <property type="match status" value="1"/>
</dbReference>
<gene>
    <name evidence="7" type="ORF">GCM10023186_12860</name>
</gene>
<feature type="transmembrane region" description="Helical" evidence="5">
    <location>
        <begin position="59"/>
        <end position="76"/>
    </location>
</feature>
<dbReference type="InterPro" id="IPR003594">
    <property type="entry name" value="HATPase_dom"/>
</dbReference>
<dbReference type="InterPro" id="IPR005467">
    <property type="entry name" value="His_kinase_dom"/>
</dbReference>
<keyword evidence="5" id="KW-0472">Membrane</keyword>
<feature type="transmembrane region" description="Helical" evidence="5">
    <location>
        <begin position="82"/>
        <end position="102"/>
    </location>
</feature>
<keyword evidence="5" id="KW-1133">Transmembrane helix</keyword>
<proteinExistence type="predicted"/>
<dbReference type="InterPro" id="IPR036890">
    <property type="entry name" value="HATPase_C_sf"/>
</dbReference>
<dbReference type="CDD" id="cd00082">
    <property type="entry name" value="HisKA"/>
    <property type="match status" value="1"/>
</dbReference>
<dbReference type="Gene3D" id="1.10.287.130">
    <property type="match status" value="1"/>
</dbReference>
<dbReference type="InterPro" id="IPR003661">
    <property type="entry name" value="HisK_dim/P_dom"/>
</dbReference>
<comment type="catalytic activity">
    <reaction evidence="1">
        <text>ATP + protein L-histidine = ADP + protein N-phospho-L-histidine.</text>
        <dbReference type="EC" id="2.7.13.3"/>
    </reaction>
</comment>
<keyword evidence="4" id="KW-0175">Coiled coil</keyword>
<dbReference type="Pfam" id="PF02518">
    <property type="entry name" value="HATPase_c"/>
    <property type="match status" value="1"/>
</dbReference>
<dbReference type="PANTHER" id="PTHR43065">
    <property type="entry name" value="SENSOR HISTIDINE KINASE"/>
    <property type="match status" value="1"/>
</dbReference>
<dbReference type="InterPro" id="IPR004358">
    <property type="entry name" value="Sig_transdc_His_kin-like_C"/>
</dbReference>
<evidence type="ECO:0000256" key="2">
    <source>
        <dbReference type="ARBA" id="ARBA00012438"/>
    </source>
</evidence>
<dbReference type="InterPro" id="IPR036097">
    <property type="entry name" value="HisK_dim/P_sf"/>
</dbReference>
<evidence type="ECO:0000256" key="4">
    <source>
        <dbReference type="SAM" id="Coils"/>
    </source>
</evidence>
<keyword evidence="5" id="KW-0812">Transmembrane</keyword>
<dbReference type="PROSITE" id="PS50109">
    <property type="entry name" value="HIS_KIN"/>
    <property type="match status" value="1"/>
</dbReference>
<sequence>MGKARSRRGFATFTRTKRESFMKLNTELLFLIPLALVVMRMMRRRLDLATRLPAWDEHLMKIWIPGVVLLLIDWVWKLDGDMVGKGYWLLVMSVIMAVLAAIKEYRPARTMLLAVAPFSVLLFLNFVLGLISSDLEKEYDDTIEAARAFALIWLLTFFFIARGQKRQLEKERLEREEEEKAKRLIEAQNAELERLVAERTAALTQQADELRDTLNELKTTQAQLIQAEKMASLGELTAGIAHEIQNPLNFVNNFAEVSAEIIEELREEWAKGEEGDAELETSLIEDLQQNLQKITFHGQRASGIVRGMLDHSRTSTGERVPTDLNALADEYFRLAYHGLRAKDKTFNAALATEFDPELPKVTAVSQDVGRVLLNLFTNAFYAVQQRRLKGEPGYQPEVRVSTQRCAGGVELRVRDNGTGIPAAVVEKIFQPFFTTKPTGEGTGLGLSLSYDIVTQGHGGTLTVNTQEGQGTEFVVMLPTA</sequence>
<evidence type="ECO:0000256" key="3">
    <source>
        <dbReference type="ARBA" id="ARBA00022553"/>
    </source>
</evidence>
<organism evidence="7 8">
    <name type="scientific">Hymenobacter koreensis</name>
    <dbReference type="NCBI Taxonomy" id="1084523"/>
    <lineage>
        <taxon>Bacteria</taxon>
        <taxon>Pseudomonadati</taxon>
        <taxon>Bacteroidota</taxon>
        <taxon>Cytophagia</taxon>
        <taxon>Cytophagales</taxon>
        <taxon>Hymenobacteraceae</taxon>
        <taxon>Hymenobacter</taxon>
    </lineage>
</organism>
<dbReference type="EC" id="2.7.13.3" evidence="2"/>
<dbReference type="SUPFAM" id="SSF55874">
    <property type="entry name" value="ATPase domain of HSP90 chaperone/DNA topoisomerase II/histidine kinase"/>
    <property type="match status" value="1"/>
</dbReference>
<feature type="domain" description="Histidine kinase" evidence="6">
    <location>
        <begin position="239"/>
        <end position="480"/>
    </location>
</feature>
<dbReference type="PRINTS" id="PR00344">
    <property type="entry name" value="BCTRLSENSOR"/>
</dbReference>
<feature type="transmembrane region" description="Helical" evidence="5">
    <location>
        <begin position="111"/>
        <end position="133"/>
    </location>
</feature>
<dbReference type="Proteomes" id="UP001500454">
    <property type="component" value="Unassembled WGS sequence"/>
</dbReference>
<comment type="caution">
    <text evidence="7">The sequence shown here is derived from an EMBL/GenBank/DDBJ whole genome shotgun (WGS) entry which is preliminary data.</text>
</comment>
<accession>A0ABP8IWV5</accession>
<dbReference type="EMBL" id="BAABHA010000002">
    <property type="protein sequence ID" value="GAA4377578.1"/>
    <property type="molecule type" value="Genomic_DNA"/>
</dbReference>
<evidence type="ECO:0000313" key="7">
    <source>
        <dbReference type="EMBL" id="GAA4377578.1"/>
    </source>
</evidence>
<evidence type="ECO:0000256" key="1">
    <source>
        <dbReference type="ARBA" id="ARBA00000085"/>
    </source>
</evidence>
<feature type="coiled-coil region" evidence="4">
    <location>
        <begin position="161"/>
        <end position="230"/>
    </location>
</feature>
<dbReference type="SUPFAM" id="SSF47384">
    <property type="entry name" value="Homodimeric domain of signal transducing histidine kinase"/>
    <property type="match status" value="1"/>
</dbReference>
<evidence type="ECO:0000259" key="6">
    <source>
        <dbReference type="PROSITE" id="PS50109"/>
    </source>
</evidence>
<evidence type="ECO:0000256" key="5">
    <source>
        <dbReference type="SAM" id="Phobius"/>
    </source>
</evidence>
<keyword evidence="8" id="KW-1185">Reference proteome</keyword>